<gene>
    <name evidence="2" type="ORF">G5B37_13555</name>
</gene>
<dbReference type="KEGG" id="mgel:G5B37_13555"/>
<protein>
    <recommendedName>
        <fullName evidence="4">DUF1328 domain-containing protein</fullName>
    </recommendedName>
</protein>
<dbReference type="AlphaFoldDB" id="A0A6G6GQ45"/>
<reference evidence="2 3" key="1">
    <citation type="submission" date="2020-02" db="EMBL/GenBank/DDBJ databases">
        <title>Complete genome sequence of Flavobacteriaceae bacterium.</title>
        <authorList>
            <person name="Kim S.-J."/>
            <person name="Kim Y.-S."/>
            <person name="Kim K.-H."/>
        </authorList>
    </citation>
    <scope>NUCLEOTIDE SEQUENCE [LARGE SCALE GENOMIC DNA]</scope>
    <source>
        <strain evidence="2 3">RR4-40</strain>
    </source>
</reference>
<keyword evidence="1" id="KW-1133">Transmembrane helix</keyword>
<evidence type="ECO:0000313" key="2">
    <source>
        <dbReference type="EMBL" id="QIE60553.1"/>
    </source>
</evidence>
<evidence type="ECO:0008006" key="4">
    <source>
        <dbReference type="Google" id="ProtNLM"/>
    </source>
</evidence>
<accession>A0A6G6GQ45</accession>
<sequence length="72" mass="8034">MKNYTIHFLLITIITFGLGFTGFEYTGAAAVRFICLIAGIGLLISCLDAVLLSRRQQKMRKGLKAEKVKKNK</sequence>
<feature type="transmembrane region" description="Helical" evidence="1">
    <location>
        <begin position="7"/>
        <end position="23"/>
    </location>
</feature>
<keyword evidence="3" id="KW-1185">Reference proteome</keyword>
<dbReference type="Proteomes" id="UP000505306">
    <property type="component" value="Chromosome"/>
</dbReference>
<evidence type="ECO:0000313" key="3">
    <source>
        <dbReference type="Proteomes" id="UP000505306"/>
    </source>
</evidence>
<feature type="transmembrane region" description="Helical" evidence="1">
    <location>
        <begin position="29"/>
        <end position="52"/>
    </location>
</feature>
<keyword evidence="1" id="KW-0812">Transmembrane</keyword>
<name>A0A6G6GQ45_9FLAO</name>
<dbReference type="EMBL" id="CP049057">
    <property type="protein sequence ID" value="QIE60553.1"/>
    <property type="molecule type" value="Genomic_DNA"/>
</dbReference>
<keyword evidence="1" id="KW-0472">Membrane</keyword>
<dbReference type="RefSeq" id="WP_164680565.1">
    <property type="nucleotide sequence ID" value="NZ_CP049057.1"/>
</dbReference>
<proteinExistence type="predicted"/>
<evidence type="ECO:0000256" key="1">
    <source>
        <dbReference type="SAM" id="Phobius"/>
    </source>
</evidence>
<organism evidence="2 3">
    <name type="scientific">Rasiella rasia</name>
    <dbReference type="NCBI Taxonomy" id="2744027"/>
    <lineage>
        <taxon>Bacteria</taxon>
        <taxon>Pseudomonadati</taxon>
        <taxon>Bacteroidota</taxon>
        <taxon>Flavobacteriia</taxon>
        <taxon>Flavobacteriales</taxon>
        <taxon>Flavobacteriaceae</taxon>
        <taxon>Rasiella</taxon>
    </lineage>
</organism>